<dbReference type="Gene3D" id="1.20.120.1220">
    <property type="match status" value="1"/>
</dbReference>
<name>A0A5P9QA84_9MICO</name>
<keyword evidence="3" id="KW-1133">Transmembrane helix</keyword>
<dbReference type="InterPro" id="IPR050882">
    <property type="entry name" value="Prepilin_peptidase/N-MTase"/>
</dbReference>
<dbReference type="InterPro" id="IPR014032">
    <property type="entry name" value="Peptidase_A24A_bac"/>
</dbReference>
<evidence type="ECO:0000313" key="5">
    <source>
        <dbReference type="EMBL" id="QFU98361.1"/>
    </source>
</evidence>
<dbReference type="EMBL" id="CP045529">
    <property type="protein sequence ID" value="QFU98361.1"/>
    <property type="molecule type" value="Genomic_DNA"/>
</dbReference>
<feature type="transmembrane region" description="Helical" evidence="3">
    <location>
        <begin position="73"/>
        <end position="96"/>
    </location>
</feature>
<organism evidence="5 6">
    <name type="scientific">Luteimicrobium xylanilyticum</name>
    <dbReference type="NCBI Taxonomy" id="1133546"/>
    <lineage>
        <taxon>Bacteria</taxon>
        <taxon>Bacillati</taxon>
        <taxon>Actinomycetota</taxon>
        <taxon>Actinomycetes</taxon>
        <taxon>Micrococcales</taxon>
        <taxon>Luteimicrobium</taxon>
    </lineage>
</organism>
<gene>
    <name evidence="5" type="ORF">KDY119_01873</name>
</gene>
<evidence type="ECO:0000256" key="1">
    <source>
        <dbReference type="ARBA" id="ARBA00005801"/>
    </source>
</evidence>
<dbReference type="PRINTS" id="PR00864">
    <property type="entry name" value="PREPILNPTASE"/>
</dbReference>
<dbReference type="GO" id="GO:0004190">
    <property type="term" value="F:aspartic-type endopeptidase activity"/>
    <property type="evidence" value="ECO:0007669"/>
    <property type="project" value="InterPro"/>
</dbReference>
<dbReference type="PANTHER" id="PTHR30487:SF0">
    <property type="entry name" value="PREPILIN LEADER PEPTIDASE_N-METHYLTRANSFERASE-RELATED"/>
    <property type="match status" value="1"/>
</dbReference>
<feature type="transmembrane region" description="Helical" evidence="3">
    <location>
        <begin position="140"/>
        <end position="158"/>
    </location>
</feature>
<dbReference type="GO" id="GO:0006465">
    <property type="term" value="P:signal peptide processing"/>
    <property type="evidence" value="ECO:0007669"/>
    <property type="project" value="TreeGrafter"/>
</dbReference>
<dbReference type="AlphaFoldDB" id="A0A5P9QA84"/>
<keyword evidence="3" id="KW-0472">Membrane</keyword>
<sequence length="267" mass="26843">MPTAWTAAVRCLDHTLWTTAIRRAASRYSAAVPTTQPTSPTDAPDLPLTGASVLRSPRSLAEALRREVAPVRVAASVVTTVALALVGIAVGAAVAGRHDPTVGGTARLVVVAAPALVVLALVAGPLCVVDARTHRLPDVVTYPGILLVVVALGGAALVTADGAAALRTVVGATVTAGFYAVLSRLGGLGRGDVKLAWLVGLPLAWTGWGVLASGVLLAFLLGGLWSVALLALRRAHRKTAVAFGPFVLAGALLAIVLAPLAAPAVSG</sequence>
<feature type="domain" description="Prepilin type IV endopeptidase peptidase" evidence="4">
    <location>
        <begin position="118"/>
        <end position="226"/>
    </location>
</feature>
<keyword evidence="3" id="KW-0812">Transmembrane</keyword>
<dbReference type="KEGG" id="lxl:KDY119_01873"/>
<dbReference type="Pfam" id="PF01478">
    <property type="entry name" value="Peptidase_A24"/>
    <property type="match status" value="1"/>
</dbReference>
<feature type="transmembrane region" description="Helical" evidence="3">
    <location>
        <begin position="165"/>
        <end position="185"/>
    </location>
</feature>
<evidence type="ECO:0000256" key="3">
    <source>
        <dbReference type="SAM" id="Phobius"/>
    </source>
</evidence>
<dbReference type="GO" id="GO:0005886">
    <property type="term" value="C:plasma membrane"/>
    <property type="evidence" value="ECO:0007669"/>
    <property type="project" value="TreeGrafter"/>
</dbReference>
<proteinExistence type="inferred from homology"/>
<dbReference type="InterPro" id="IPR000045">
    <property type="entry name" value="Prepilin_IV_endopep_pep"/>
</dbReference>
<feature type="transmembrane region" description="Helical" evidence="3">
    <location>
        <begin position="108"/>
        <end position="128"/>
    </location>
</feature>
<feature type="transmembrane region" description="Helical" evidence="3">
    <location>
        <begin position="239"/>
        <end position="262"/>
    </location>
</feature>
<evidence type="ECO:0000256" key="2">
    <source>
        <dbReference type="RuleBase" id="RU003793"/>
    </source>
</evidence>
<protein>
    <recommendedName>
        <fullName evidence="4">Prepilin type IV endopeptidase peptidase domain-containing protein</fullName>
    </recommendedName>
</protein>
<dbReference type="Proteomes" id="UP000326702">
    <property type="component" value="Chromosome"/>
</dbReference>
<evidence type="ECO:0000259" key="4">
    <source>
        <dbReference type="Pfam" id="PF01478"/>
    </source>
</evidence>
<comment type="similarity">
    <text evidence="1 2">Belongs to the peptidase A24 family.</text>
</comment>
<accession>A0A5P9QA84</accession>
<feature type="transmembrane region" description="Helical" evidence="3">
    <location>
        <begin position="205"/>
        <end position="232"/>
    </location>
</feature>
<keyword evidence="6" id="KW-1185">Reference proteome</keyword>
<evidence type="ECO:0000313" key="6">
    <source>
        <dbReference type="Proteomes" id="UP000326702"/>
    </source>
</evidence>
<dbReference type="PANTHER" id="PTHR30487">
    <property type="entry name" value="TYPE 4 PREPILIN-LIKE PROTEINS LEADER PEPTIDE-PROCESSING ENZYME"/>
    <property type="match status" value="1"/>
</dbReference>
<reference evidence="5 6" key="1">
    <citation type="submission" date="2019-10" db="EMBL/GenBank/DDBJ databases">
        <title>Genome sequence of Luteimicrobium xylanilyticum HY-24.</title>
        <authorList>
            <person name="Kim D.Y."/>
            <person name="Park H.-Y."/>
        </authorList>
    </citation>
    <scope>NUCLEOTIDE SEQUENCE [LARGE SCALE GENOMIC DNA]</scope>
    <source>
        <strain evidence="5 6">HY-24</strain>
    </source>
</reference>